<dbReference type="EMBL" id="UYSU01039043">
    <property type="protein sequence ID" value="VDM00892.1"/>
    <property type="molecule type" value="Genomic_DNA"/>
</dbReference>
<reference evidence="4" key="1">
    <citation type="submission" date="2016-06" db="UniProtKB">
        <authorList>
            <consortium name="WormBaseParasite"/>
        </authorList>
    </citation>
    <scope>IDENTIFICATION</scope>
</reference>
<name>A0A183TDF8_SCHSO</name>
<keyword evidence="1" id="KW-0732">Signal</keyword>
<sequence length="141" mass="15809">MTNFRLALLLSLAIAATYIKAEGYELTKEDTRIINAETGCAELKTVVPSDFTTLRLDATNYECTETECDNVNNGPGPLTLKITKEHLGDAVRVTTEICKVEAYAWLGFNITHLMDQNRQAFHTIHFSQGDKWTQVKTSKSH</sequence>
<gene>
    <name evidence="2" type="ORF">SSLN_LOCUS14506</name>
</gene>
<evidence type="ECO:0000313" key="4">
    <source>
        <dbReference type="WBParaSite" id="SSLN_0001505301-mRNA-1"/>
    </source>
</evidence>
<protein>
    <submittedName>
        <fullName evidence="4">Signal peptide protein</fullName>
    </submittedName>
</protein>
<keyword evidence="3" id="KW-1185">Reference proteome</keyword>
<feature type="chain" id="PRO_5043141495" evidence="1">
    <location>
        <begin position="24"/>
        <end position="141"/>
    </location>
</feature>
<accession>A0A183TDF8</accession>
<evidence type="ECO:0000313" key="2">
    <source>
        <dbReference type="EMBL" id="VDM00892.1"/>
    </source>
</evidence>
<proteinExistence type="predicted"/>
<dbReference type="AlphaFoldDB" id="A0A183TDF8"/>
<evidence type="ECO:0000313" key="3">
    <source>
        <dbReference type="Proteomes" id="UP000275846"/>
    </source>
</evidence>
<feature type="signal peptide" evidence="1">
    <location>
        <begin position="1"/>
        <end position="23"/>
    </location>
</feature>
<reference evidence="2 3" key="2">
    <citation type="submission" date="2018-11" db="EMBL/GenBank/DDBJ databases">
        <authorList>
            <consortium name="Pathogen Informatics"/>
        </authorList>
    </citation>
    <scope>NUCLEOTIDE SEQUENCE [LARGE SCALE GENOMIC DNA]</scope>
    <source>
        <strain evidence="2 3">NST_G2</strain>
    </source>
</reference>
<evidence type="ECO:0000256" key="1">
    <source>
        <dbReference type="SAM" id="SignalP"/>
    </source>
</evidence>
<dbReference type="OrthoDB" id="10598808at2759"/>
<dbReference type="Proteomes" id="UP000275846">
    <property type="component" value="Unassembled WGS sequence"/>
</dbReference>
<organism evidence="4">
    <name type="scientific">Schistocephalus solidus</name>
    <name type="common">Tapeworm</name>
    <dbReference type="NCBI Taxonomy" id="70667"/>
    <lineage>
        <taxon>Eukaryota</taxon>
        <taxon>Metazoa</taxon>
        <taxon>Spiralia</taxon>
        <taxon>Lophotrochozoa</taxon>
        <taxon>Platyhelminthes</taxon>
        <taxon>Cestoda</taxon>
        <taxon>Eucestoda</taxon>
        <taxon>Diphyllobothriidea</taxon>
        <taxon>Diphyllobothriidae</taxon>
        <taxon>Schistocephalus</taxon>
    </lineage>
</organism>
<dbReference type="WBParaSite" id="SSLN_0001505301-mRNA-1">
    <property type="protein sequence ID" value="SSLN_0001505301-mRNA-1"/>
    <property type="gene ID" value="SSLN_0001505301"/>
</dbReference>